<reference evidence="1" key="2">
    <citation type="submission" date="2020-11" db="EMBL/GenBank/DDBJ databases">
        <authorList>
            <person name="McCartney M.A."/>
            <person name="Auch B."/>
            <person name="Kono T."/>
            <person name="Mallez S."/>
            <person name="Becker A."/>
            <person name="Gohl D.M."/>
            <person name="Silverstein K.A.T."/>
            <person name="Koren S."/>
            <person name="Bechman K.B."/>
            <person name="Herman A."/>
            <person name="Abrahante J.E."/>
            <person name="Garbe J."/>
        </authorList>
    </citation>
    <scope>NUCLEOTIDE SEQUENCE</scope>
    <source>
        <strain evidence="1">Duluth1</strain>
        <tissue evidence="1">Whole animal</tissue>
    </source>
</reference>
<accession>A0A9D4JKF4</accession>
<dbReference type="AlphaFoldDB" id="A0A9D4JKF4"/>
<dbReference type="EMBL" id="JAIWYP010000006">
    <property type="protein sequence ID" value="KAH3815691.1"/>
    <property type="molecule type" value="Genomic_DNA"/>
</dbReference>
<dbReference type="Proteomes" id="UP000828390">
    <property type="component" value="Unassembled WGS sequence"/>
</dbReference>
<protein>
    <submittedName>
        <fullName evidence="1">Uncharacterized protein</fullName>
    </submittedName>
</protein>
<gene>
    <name evidence="1" type="ORF">DPMN_144222</name>
</gene>
<reference evidence="1" key="1">
    <citation type="journal article" date="2019" name="bioRxiv">
        <title>The Genome of the Zebra Mussel, Dreissena polymorpha: A Resource for Invasive Species Research.</title>
        <authorList>
            <person name="McCartney M.A."/>
            <person name="Auch B."/>
            <person name="Kono T."/>
            <person name="Mallez S."/>
            <person name="Zhang Y."/>
            <person name="Obille A."/>
            <person name="Becker A."/>
            <person name="Abrahante J.E."/>
            <person name="Garbe J."/>
            <person name="Badalamenti J.P."/>
            <person name="Herman A."/>
            <person name="Mangelson H."/>
            <person name="Liachko I."/>
            <person name="Sullivan S."/>
            <person name="Sone E.D."/>
            <person name="Koren S."/>
            <person name="Silverstein K.A.T."/>
            <person name="Beckman K.B."/>
            <person name="Gohl D.M."/>
        </authorList>
    </citation>
    <scope>NUCLEOTIDE SEQUENCE</scope>
    <source>
        <strain evidence="1">Duluth1</strain>
        <tissue evidence="1">Whole animal</tissue>
    </source>
</reference>
<sequence>MYKHFAANPSTLSLTVTHDGDVSVSSIKHSLHGDYAALHTGDVIQLKCRANIGTRTFAAIRWKKNTSFAQGALLPYIPGDAQLTKGFAGLINGSTCLYEKTDIIKYTITDEDSARPPSHPLKFQCYVFMPSPFWETPESSRKSEFVSVR</sequence>
<proteinExistence type="predicted"/>
<organism evidence="1 2">
    <name type="scientific">Dreissena polymorpha</name>
    <name type="common">Zebra mussel</name>
    <name type="synonym">Mytilus polymorpha</name>
    <dbReference type="NCBI Taxonomy" id="45954"/>
    <lineage>
        <taxon>Eukaryota</taxon>
        <taxon>Metazoa</taxon>
        <taxon>Spiralia</taxon>
        <taxon>Lophotrochozoa</taxon>
        <taxon>Mollusca</taxon>
        <taxon>Bivalvia</taxon>
        <taxon>Autobranchia</taxon>
        <taxon>Heteroconchia</taxon>
        <taxon>Euheterodonta</taxon>
        <taxon>Imparidentia</taxon>
        <taxon>Neoheterodontei</taxon>
        <taxon>Myida</taxon>
        <taxon>Dreissenoidea</taxon>
        <taxon>Dreissenidae</taxon>
        <taxon>Dreissena</taxon>
    </lineage>
</organism>
<name>A0A9D4JKF4_DREPO</name>
<keyword evidence="2" id="KW-1185">Reference proteome</keyword>
<comment type="caution">
    <text evidence="1">The sequence shown here is derived from an EMBL/GenBank/DDBJ whole genome shotgun (WGS) entry which is preliminary data.</text>
</comment>
<evidence type="ECO:0000313" key="1">
    <source>
        <dbReference type="EMBL" id="KAH3815691.1"/>
    </source>
</evidence>
<evidence type="ECO:0000313" key="2">
    <source>
        <dbReference type="Proteomes" id="UP000828390"/>
    </source>
</evidence>